<name>A0A1S3DE44_DIACI</name>
<dbReference type="Pfam" id="PF01247">
    <property type="entry name" value="Ribosomal_L35Ae"/>
    <property type="match status" value="1"/>
</dbReference>
<dbReference type="SUPFAM" id="SSF50447">
    <property type="entry name" value="Translation proteins"/>
    <property type="match status" value="1"/>
</dbReference>
<dbReference type="InterPro" id="IPR001780">
    <property type="entry name" value="Ribosomal_eL33"/>
</dbReference>
<dbReference type="AlphaFoldDB" id="A0A1S3DE44"/>
<dbReference type="RefSeq" id="XP_008479161.1">
    <property type="nucleotide sequence ID" value="XM_008480939.2"/>
</dbReference>
<evidence type="ECO:0000256" key="4">
    <source>
        <dbReference type="ARBA" id="ARBA00035228"/>
    </source>
</evidence>
<dbReference type="GO" id="GO:0005840">
    <property type="term" value="C:ribosome"/>
    <property type="evidence" value="ECO:0007669"/>
    <property type="project" value="UniProtKB-KW"/>
</dbReference>
<dbReference type="InterPro" id="IPR018266">
    <property type="entry name" value="Ribosomal_eL33_CS"/>
</dbReference>
<dbReference type="PROSITE" id="PS01105">
    <property type="entry name" value="RIBOSOMAL_L35AE"/>
    <property type="match status" value="1"/>
</dbReference>
<reference evidence="7" key="1">
    <citation type="submission" date="2025-08" db="UniProtKB">
        <authorList>
            <consortium name="RefSeq"/>
        </authorList>
    </citation>
    <scope>IDENTIFICATION</scope>
</reference>
<gene>
    <name evidence="7" type="primary">LOC103515991</name>
</gene>
<proteinExistence type="inferred from homology"/>
<protein>
    <recommendedName>
        <fullName evidence="4">Large ribosomal subunit protein eL33</fullName>
    </recommendedName>
    <alternativeName>
        <fullName evidence="5">60S ribosomal protein L35a</fullName>
    </alternativeName>
</protein>
<evidence type="ECO:0000256" key="3">
    <source>
        <dbReference type="ARBA" id="ARBA00023274"/>
    </source>
</evidence>
<keyword evidence="3" id="KW-0687">Ribonucleoprotein</keyword>
<dbReference type="Gene3D" id="2.40.10.190">
    <property type="entry name" value="translation elongation factor selb, chain A, domain 4"/>
    <property type="match status" value="1"/>
</dbReference>
<dbReference type="STRING" id="121845.A0A1S3DE44"/>
<feature type="non-terminal residue" evidence="7">
    <location>
        <position position="1"/>
    </location>
</feature>
<dbReference type="KEGG" id="dci:103515991"/>
<dbReference type="PaxDb" id="121845-A0A1S3DE44"/>
<dbReference type="GO" id="GO:1990904">
    <property type="term" value="C:ribonucleoprotein complex"/>
    <property type="evidence" value="ECO:0007669"/>
    <property type="project" value="UniProtKB-KW"/>
</dbReference>
<keyword evidence="2" id="KW-0689">Ribosomal protein</keyword>
<sequence>AKTKELKPHSKRKSRLRAIWGKVTRPHGSSGSVRAKFHRNLPAIYMGRKVRIMLYPSNI</sequence>
<dbReference type="Proteomes" id="UP000079169">
    <property type="component" value="Unplaced"/>
</dbReference>
<evidence type="ECO:0000313" key="6">
    <source>
        <dbReference type="Proteomes" id="UP000079169"/>
    </source>
</evidence>
<dbReference type="PANTHER" id="PTHR10902">
    <property type="entry name" value="60S RIBOSOMAL PROTEIN L35A"/>
    <property type="match status" value="1"/>
</dbReference>
<dbReference type="GO" id="GO:0006412">
    <property type="term" value="P:translation"/>
    <property type="evidence" value="ECO:0007669"/>
    <property type="project" value="InterPro"/>
</dbReference>
<evidence type="ECO:0000313" key="7">
    <source>
        <dbReference type="RefSeq" id="XP_008479161.1"/>
    </source>
</evidence>
<evidence type="ECO:0000256" key="1">
    <source>
        <dbReference type="ARBA" id="ARBA00009269"/>
    </source>
</evidence>
<comment type="similarity">
    <text evidence="1">Belongs to the eukaryotic ribosomal protein eL33 family.</text>
</comment>
<dbReference type="InterPro" id="IPR038661">
    <property type="entry name" value="Ribosomal_eL33_sf"/>
</dbReference>
<dbReference type="GO" id="GO:0003735">
    <property type="term" value="F:structural constituent of ribosome"/>
    <property type="evidence" value="ECO:0007669"/>
    <property type="project" value="InterPro"/>
</dbReference>
<keyword evidence="6" id="KW-1185">Reference proteome</keyword>
<dbReference type="InterPro" id="IPR009000">
    <property type="entry name" value="Transl_B-barrel_sf"/>
</dbReference>
<accession>A0A1S3DE44</accession>
<organism evidence="6 7">
    <name type="scientific">Diaphorina citri</name>
    <name type="common">Asian citrus psyllid</name>
    <dbReference type="NCBI Taxonomy" id="121845"/>
    <lineage>
        <taxon>Eukaryota</taxon>
        <taxon>Metazoa</taxon>
        <taxon>Ecdysozoa</taxon>
        <taxon>Arthropoda</taxon>
        <taxon>Hexapoda</taxon>
        <taxon>Insecta</taxon>
        <taxon>Pterygota</taxon>
        <taxon>Neoptera</taxon>
        <taxon>Paraneoptera</taxon>
        <taxon>Hemiptera</taxon>
        <taxon>Sternorrhyncha</taxon>
        <taxon>Psylloidea</taxon>
        <taxon>Psyllidae</taxon>
        <taxon>Diaphorininae</taxon>
        <taxon>Diaphorina</taxon>
    </lineage>
</organism>
<evidence type="ECO:0000256" key="5">
    <source>
        <dbReference type="ARBA" id="ARBA00035530"/>
    </source>
</evidence>
<evidence type="ECO:0000256" key="2">
    <source>
        <dbReference type="ARBA" id="ARBA00022980"/>
    </source>
</evidence>
<dbReference type="GeneID" id="103515991"/>